<dbReference type="SMART" id="SM00014">
    <property type="entry name" value="acidPPc"/>
    <property type="match status" value="1"/>
</dbReference>
<sequence length="362" mass="37984">MTPPTQVPAVQTSLRSQPGLVCAQADPLGIPRELPDPADTPAASNWHGESGMPEHAGATEPVAPSVLPALPAAAPVRRVWAGLLALTSWAGMLGIWGLLVLTRTGQQMEQAALTGSLIGARFVSGHARKLLQMITLPGLVVMILLVLALALWQGRRRRALWAAGVVIAINFSTQFLKHWVLWRPEYGLSQRWDGANTLPSGHTAVAASAAVALVLVVSARWRPAAAWAGALVAAAIGYSTLVCQWHRPADVIAALLLAFGWGALAVAGGCWNDDLPTSASRRPAQVLLVAGLLMGLVAAPLELWTWQGTAETASRVDTFVAYTAGSAATAALSCVSMALLVLLSRASAARLQSVDERGLEQL</sequence>
<dbReference type="Pfam" id="PF01569">
    <property type="entry name" value="PAP2"/>
    <property type="match status" value="1"/>
</dbReference>
<feature type="transmembrane region" description="Helical" evidence="2">
    <location>
        <begin position="224"/>
        <end position="245"/>
    </location>
</feature>
<evidence type="ECO:0000256" key="2">
    <source>
        <dbReference type="SAM" id="Phobius"/>
    </source>
</evidence>
<feature type="transmembrane region" description="Helical" evidence="2">
    <location>
        <begin position="319"/>
        <end position="343"/>
    </location>
</feature>
<keyword evidence="2" id="KW-1133">Transmembrane helix</keyword>
<feature type="transmembrane region" description="Helical" evidence="2">
    <location>
        <begin position="284"/>
        <end position="307"/>
    </location>
</feature>
<evidence type="ECO:0000313" key="4">
    <source>
        <dbReference type="EMBL" id="SPT54274.1"/>
    </source>
</evidence>
<feature type="transmembrane region" description="Helical" evidence="2">
    <location>
        <begin position="159"/>
        <end position="180"/>
    </location>
</feature>
<dbReference type="InterPro" id="IPR000326">
    <property type="entry name" value="PAP2/HPO"/>
</dbReference>
<accession>A0ABY1VQ61</accession>
<feature type="transmembrane region" description="Helical" evidence="2">
    <location>
        <begin position="79"/>
        <end position="99"/>
    </location>
</feature>
<dbReference type="EMBL" id="UAPQ01000010">
    <property type="protein sequence ID" value="SPT54274.1"/>
    <property type="molecule type" value="Genomic_DNA"/>
</dbReference>
<reference evidence="4 5" key="1">
    <citation type="submission" date="2018-06" db="EMBL/GenBank/DDBJ databases">
        <authorList>
            <consortium name="Pathogen Informatics"/>
            <person name="Doyle S."/>
        </authorList>
    </citation>
    <scope>NUCLEOTIDE SEQUENCE [LARGE SCALE GENOMIC DNA]</scope>
    <source>
        <strain evidence="4 5">NCTC11535</strain>
    </source>
</reference>
<evidence type="ECO:0000256" key="1">
    <source>
        <dbReference type="SAM" id="MobiDB-lite"/>
    </source>
</evidence>
<keyword evidence="5" id="KW-1185">Reference proteome</keyword>
<dbReference type="RefSeq" id="WP_229116931.1">
    <property type="nucleotide sequence ID" value="NZ_UAPQ01000010.1"/>
</dbReference>
<dbReference type="Proteomes" id="UP000250006">
    <property type="component" value="Unassembled WGS sequence"/>
</dbReference>
<dbReference type="SUPFAM" id="SSF48317">
    <property type="entry name" value="Acid phosphatase/Vanadium-dependent haloperoxidase"/>
    <property type="match status" value="1"/>
</dbReference>
<dbReference type="InterPro" id="IPR036938">
    <property type="entry name" value="PAP2/HPO_sf"/>
</dbReference>
<comment type="caution">
    <text evidence="4">The sequence shown here is derived from an EMBL/GenBank/DDBJ whole genome shotgun (WGS) entry which is preliminary data.</text>
</comment>
<feature type="region of interest" description="Disordered" evidence="1">
    <location>
        <begin position="30"/>
        <end position="58"/>
    </location>
</feature>
<keyword evidence="2" id="KW-0472">Membrane</keyword>
<evidence type="ECO:0000313" key="5">
    <source>
        <dbReference type="Proteomes" id="UP000250006"/>
    </source>
</evidence>
<evidence type="ECO:0000259" key="3">
    <source>
        <dbReference type="SMART" id="SM00014"/>
    </source>
</evidence>
<proteinExistence type="predicted"/>
<feature type="domain" description="Phosphatidic acid phosphatase type 2/haloperoxidase" evidence="3">
    <location>
        <begin position="132"/>
        <end position="266"/>
    </location>
</feature>
<feature type="transmembrane region" description="Helical" evidence="2">
    <location>
        <begin position="200"/>
        <end position="217"/>
    </location>
</feature>
<name>A0ABY1VQ61_9ACTO</name>
<protein>
    <submittedName>
        <fullName evidence="4">PAP2 superfamily</fullName>
    </submittedName>
</protein>
<keyword evidence="2" id="KW-0812">Transmembrane</keyword>
<feature type="transmembrane region" description="Helical" evidence="2">
    <location>
        <begin position="130"/>
        <end position="152"/>
    </location>
</feature>
<dbReference type="Gene3D" id="1.20.144.10">
    <property type="entry name" value="Phosphatidic acid phosphatase type 2/haloperoxidase"/>
    <property type="match status" value="1"/>
</dbReference>
<organism evidence="4 5">
    <name type="scientific">Actinomyces bovis</name>
    <dbReference type="NCBI Taxonomy" id="1658"/>
    <lineage>
        <taxon>Bacteria</taxon>
        <taxon>Bacillati</taxon>
        <taxon>Actinomycetota</taxon>
        <taxon>Actinomycetes</taxon>
        <taxon>Actinomycetales</taxon>
        <taxon>Actinomycetaceae</taxon>
        <taxon>Actinomyces</taxon>
    </lineage>
</organism>
<gene>
    <name evidence="4" type="ORF">NCTC11535_01987</name>
</gene>
<feature type="transmembrane region" description="Helical" evidence="2">
    <location>
        <begin position="251"/>
        <end position="272"/>
    </location>
</feature>